<keyword evidence="11" id="KW-1185">Reference proteome</keyword>
<evidence type="ECO:0000313" key="10">
    <source>
        <dbReference type="EMBL" id="RAK66501.1"/>
    </source>
</evidence>
<dbReference type="InterPro" id="IPR036259">
    <property type="entry name" value="MFS_trans_sf"/>
</dbReference>
<dbReference type="InterPro" id="IPR026032">
    <property type="entry name" value="HcaT-like"/>
</dbReference>
<keyword evidence="5 8" id="KW-0812">Transmembrane</keyword>
<keyword evidence="7 8" id="KW-0472">Membrane</keyword>
<dbReference type="RefSeq" id="WP_111275809.1">
    <property type="nucleotide sequence ID" value="NZ_QFYS01000003.1"/>
</dbReference>
<evidence type="ECO:0000256" key="3">
    <source>
        <dbReference type="ARBA" id="ARBA00022475"/>
    </source>
</evidence>
<dbReference type="PIRSF" id="PIRSF004925">
    <property type="entry name" value="HcaT"/>
    <property type="match status" value="1"/>
</dbReference>
<accession>A0A328BJB3</accession>
<feature type="transmembrane region" description="Helical" evidence="8">
    <location>
        <begin position="295"/>
        <end position="317"/>
    </location>
</feature>
<evidence type="ECO:0000256" key="2">
    <source>
        <dbReference type="ARBA" id="ARBA00022448"/>
    </source>
</evidence>
<dbReference type="InterPro" id="IPR024989">
    <property type="entry name" value="MFS_assoc_dom"/>
</dbReference>
<dbReference type="GO" id="GO:0030395">
    <property type="term" value="F:lactose binding"/>
    <property type="evidence" value="ECO:0007669"/>
    <property type="project" value="TreeGrafter"/>
</dbReference>
<organism evidence="10 11">
    <name type="scientific">Phenylobacterium kunshanense</name>
    <dbReference type="NCBI Taxonomy" id="1445034"/>
    <lineage>
        <taxon>Bacteria</taxon>
        <taxon>Pseudomonadati</taxon>
        <taxon>Pseudomonadota</taxon>
        <taxon>Alphaproteobacteria</taxon>
        <taxon>Caulobacterales</taxon>
        <taxon>Caulobacteraceae</taxon>
        <taxon>Phenylobacterium</taxon>
    </lineage>
</organism>
<feature type="transmembrane region" description="Helical" evidence="8">
    <location>
        <begin position="7"/>
        <end position="25"/>
    </location>
</feature>
<feature type="transmembrane region" description="Helical" evidence="8">
    <location>
        <begin position="157"/>
        <end position="176"/>
    </location>
</feature>
<keyword evidence="6 8" id="KW-1133">Transmembrane helix</keyword>
<feature type="transmembrane region" description="Helical" evidence="8">
    <location>
        <begin position="360"/>
        <end position="379"/>
    </location>
</feature>
<dbReference type="OrthoDB" id="9150135at2"/>
<evidence type="ECO:0000256" key="4">
    <source>
        <dbReference type="ARBA" id="ARBA00022519"/>
    </source>
</evidence>
<reference evidence="10 11" key="1">
    <citation type="submission" date="2018-05" db="EMBL/GenBank/DDBJ databases">
        <authorList>
            <person name="Lanie J.A."/>
            <person name="Ng W.-L."/>
            <person name="Kazmierczak K.M."/>
            <person name="Andrzejewski T.M."/>
            <person name="Davidsen T.M."/>
            <person name="Wayne K.J."/>
            <person name="Tettelin H."/>
            <person name="Glass J.I."/>
            <person name="Rusch D."/>
            <person name="Podicherti R."/>
            <person name="Tsui H.-C.T."/>
            <person name="Winkler M.E."/>
        </authorList>
    </citation>
    <scope>NUCLEOTIDE SEQUENCE [LARGE SCALE GENOMIC DNA]</scope>
    <source>
        <strain evidence="10 11">BUT-10</strain>
    </source>
</reference>
<feature type="transmembrane region" description="Helical" evidence="8">
    <location>
        <begin position="329"/>
        <end position="348"/>
    </location>
</feature>
<evidence type="ECO:0000256" key="8">
    <source>
        <dbReference type="SAM" id="Phobius"/>
    </source>
</evidence>
<evidence type="ECO:0000256" key="1">
    <source>
        <dbReference type="ARBA" id="ARBA00004429"/>
    </source>
</evidence>
<feature type="transmembrane region" description="Helical" evidence="8">
    <location>
        <begin position="71"/>
        <end position="91"/>
    </location>
</feature>
<feature type="transmembrane region" description="Helical" evidence="8">
    <location>
        <begin position="97"/>
        <end position="117"/>
    </location>
</feature>
<feature type="domain" description="Major facilitator superfamily associated" evidence="9">
    <location>
        <begin position="6"/>
        <end position="359"/>
    </location>
</feature>
<keyword evidence="4" id="KW-0997">Cell inner membrane</keyword>
<dbReference type="PANTHER" id="PTHR23522">
    <property type="entry name" value="BLL5896 PROTEIN"/>
    <property type="match status" value="1"/>
</dbReference>
<evidence type="ECO:0000256" key="5">
    <source>
        <dbReference type="ARBA" id="ARBA00022692"/>
    </source>
</evidence>
<keyword evidence="2" id="KW-0813">Transport</keyword>
<feature type="transmembrane region" description="Helical" evidence="8">
    <location>
        <begin position="129"/>
        <end position="151"/>
    </location>
</feature>
<feature type="transmembrane region" description="Helical" evidence="8">
    <location>
        <begin position="243"/>
        <end position="259"/>
    </location>
</feature>
<sequence>MSLPVRLGLFYSAIFVGAGVSSPYLPVWFAHHGLNGAQIGLILSLPMLARAFTAPLIAVWADSFRLRRTALIVMSLAVTAAYTAMALPLGFAGWTVVWFVASSTFSTLSPLTDVIVLNRARRDGFNYGWPRGIGSVAFIIANITMGAILTWGSPDLVLVWMVAAVALTALAARVLLPPDPVHEEGHVATASDRFAGLGDLLRDPGFMLAAVSAGLIQSGHAFYYSFSTLAWKQQGIPESLTGVLWGIAVAVEVMFLWFMEPWRRRVGPRNLLALGAVAAIVRWTALAFAPPLWLILLLQPLHVLSFAATFLASLQLVERLSTPRNASAAQAINSALSGGVLMGVATMASGPLFDRFGAQGYLLMSAMCLAGLIGALRLYGVRRLDPA</sequence>
<proteinExistence type="predicted"/>
<dbReference type="NCBIfam" id="NF037955">
    <property type="entry name" value="mfs"/>
    <property type="match status" value="1"/>
</dbReference>
<gene>
    <name evidence="10" type="ORF">DJ019_09680</name>
</gene>
<dbReference type="PANTHER" id="PTHR23522:SF10">
    <property type="entry name" value="3-PHENYLPROPIONIC ACID TRANSPORTER-RELATED"/>
    <property type="match status" value="1"/>
</dbReference>
<dbReference type="SUPFAM" id="SSF103473">
    <property type="entry name" value="MFS general substrate transporter"/>
    <property type="match status" value="1"/>
</dbReference>
<feature type="transmembrane region" description="Helical" evidence="8">
    <location>
        <begin position="205"/>
        <end position="223"/>
    </location>
</feature>
<dbReference type="Gene3D" id="1.20.1250.20">
    <property type="entry name" value="MFS general substrate transporter like domains"/>
    <property type="match status" value="2"/>
</dbReference>
<comment type="subcellular location">
    <subcellularLocation>
        <location evidence="1">Cell inner membrane</location>
        <topology evidence="1">Multi-pass membrane protein</topology>
    </subcellularLocation>
</comment>
<dbReference type="GO" id="GO:0005886">
    <property type="term" value="C:plasma membrane"/>
    <property type="evidence" value="ECO:0007669"/>
    <property type="project" value="UniProtKB-SubCell"/>
</dbReference>
<evidence type="ECO:0000313" key="11">
    <source>
        <dbReference type="Proteomes" id="UP000249524"/>
    </source>
</evidence>
<evidence type="ECO:0000256" key="6">
    <source>
        <dbReference type="ARBA" id="ARBA00022989"/>
    </source>
</evidence>
<dbReference type="Proteomes" id="UP000249524">
    <property type="component" value="Unassembled WGS sequence"/>
</dbReference>
<comment type="caution">
    <text evidence="10">The sequence shown here is derived from an EMBL/GenBank/DDBJ whole genome shotgun (WGS) entry which is preliminary data.</text>
</comment>
<dbReference type="GO" id="GO:0015528">
    <property type="term" value="F:lactose:proton symporter activity"/>
    <property type="evidence" value="ECO:0007669"/>
    <property type="project" value="TreeGrafter"/>
</dbReference>
<keyword evidence="3" id="KW-1003">Cell membrane</keyword>
<name>A0A328BJB3_9CAUL</name>
<dbReference type="AlphaFoldDB" id="A0A328BJB3"/>
<protein>
    <submittedName>
        <fullName evidence="10">MFS transporter</fullName>
    </submittedName>
</protein>
<dbReference type="Pfam" id="PF12832">
    <property type="entry name" value="MFS_1_like"/>
    <property type="match status" value="1"/>
</dbReference>
<feature type="transmembrane region" description="Helical" evidence="8">
    <location>
        <begin position="271"/>
        <end position="289"/>
    </location>
</feature>
<evidence type="ECO:0000256" key="7">
    <source>
        <dbReference type="ARBA" id="ARBA00023136"/>
    </source>
</evidence>
<evidence type="ECO:0000259" key="9">
    <source>
        <dbReference type="Pfam" id="PF12832"/>
    </source>
</evidence>
<dbReference type="EMBL" id="QFYS01000003">
    <property type="protein sequence ID" value="RAK66501.1"/>
    <property type="molecule type" value="Genomic_DNA"/>
</dbReference>
<feature type="transmembrane region" description="Helical" evidence="8">
    <location>
        <begin position="37"/>
        <end position="59"/>
    </location>
</feature>